<evidence type="ECO:0000256" key="1">
    <source>
        <dbReference type="SAM" id="MobiDB-lite"/>
    </source>
</evidence>
<protein>
    <submittedName>
        <fullName evidence="2">Sodium stibogluconate resistance protein, putative</fullName>
    </submittedName>
</protein>
<organism evidence="2 3">
    <name type="scientific">Leishmania tarentolae</name>
    <name type="common">Sauroleishmania tarentolae</name>
    <dbReference type="NCBI Taxonomy" id="5689"/>
    <lineage>
        <taxon>Eukaryota</taxon>
        <taxon>Discoba</taxon>
        <taxon>Euglenozoa</taxon>
        <taxon>Kinetoplastea</taxon>
        <taxon>Metakinetoplastina</taxon>
        <taxon>Trypanosomatida</taxon>
        <taxon>Trypanosomatidae</taxon>
        <taxon>Leishmaniinae</taxon>
        <taxon>Leishmania</taxon>
        <taxon>lizard Leishmania</taxon>
    </lineage>
</organism>
<feature type="region of interest" description="Disordered" evidence="1">
    <location>
        <begin position="53"/>
        <end position="108"/>
    </location>
</feature>
<evidence type="ECO:0000313" key="3">
    <source>
        <dbReference type="Proteomes" id="UP000419144"/>
    </source>
</evidence>
<dbReference type="AlphaFoldDB" id="A0A640KY35"/>
<keyword evidence="3" id="KW-1185">Reference proteome</keyword>
<accession>A0A640KY35</accession>
<gene>
    <name evidence="2" type="ORF">LtaPh_9909801</name>
</gene>
<dbReference type="EMBL" id="BLBS01000117">
    <property type="protein sequence ID" value="GET93914.1"/>
    <property type="molecule type" value="Genomic_DNA"/>
</dbReference>
<reference evidence="2" key="1">
    <citation type="submission" date="2019-11" db="EMBL/GenBank/DDBJ databases">
        <title>Leishmania tarentolae CDS.</title>
        <authorList>
            <person name="Goto Y."/>
            <person name="Yamagishi J."/>
        </authorList>
    </citation>
    <scope>NUCLEOTIDE SEQUENCE [LARGE SCALE GENOMIC DNA]</scope>
    <source>
        <strain evidence="2">Parrot Tar II</strain>
    </source>
</reference>
<name>A0A640KY35_LEITA</name>
<sequence length="483" mass="53387">MCFYRGVTAARDGRYTVSEVYFVQALTEHPGRSFWETLTSALLLKERRDGLEGGGASLPKDGVQDEADAGASVDAPSGGRSDAPPKTVLGGGVTDNAPALATGENTQLGAGGTSWRAAVTGAMAAALQSRRMRLGTVRSPCTIPRSWDVFLPLDEDLTDIMDYYRLIADIGHTYLQLIPSTENVGKVTGLAARYCVFTITHTQIMLHCLKLWKEAKIGDGGGFIDYAKVRSLKIVSAVTKRADPLNADSHSSKQRKHNWRTIDRTASLLFTLQLLEANCRYYCLVFLVNYCALLLRSSSRLKDQRKAEHVHANLVEHLDMIRRMVVDLAEEYPNEYLSRLVMASLPKPSNADRECLSSVGASSHMSNQKALSFGKDQHRHLYAAGYPWSPTQSALVPLMLARNARLTVQENVGRHSQVQIRSPAERMSYHYTKWHFATALVILPGCSLYMLKRSIPGFTPGRSTFAHYAPWRSTRSFGCLEGG</sequence>
<dbReference type="Proteomes" id="UP000419144">
    <property type="component" value="Unassembled WGS sequence"/>
</dbReference>
<dbReference type="VEuPathDB" id="TriTrypDB:LtaPh_9909801"/>
<proteinExistence type="predicted"/>
<dbReference type="OrthoDB" id="261177at2759"/>
<evidence type="ECO:0000313" key="2">
    <source>
        <dbReference type="EMBL" id="GET93914.1"/>
    </source>
</evidence>
<dbReference type="PANTHER" id="PTHR40744">
    <property type="entry name" value="SODIUM STIBOGLUCONATE RESISTANCE PROTEIN-RELATED"/>
    <property type="match status" value="1"/>
</dbReference>
<dbReference type="PANTHER" id="PTHR40744:SF1">
    <property type="entry name" value="SODIUM STIBOGLUCONATE RESISTANCE PROTEIN"/>
    <property type="match status" value="1"/>
</dbReference>
<comment type="caution">
    <text evidence="2">The sequence shown here is derived from an EMBL/GenBank/DDBJ whole genome shotgun (WGS) entry which is preliminary data.</text>
</comment>